<name>A0A2Z5TN94_9STRE</name>
<dbReference type="EMBL" id="AP018400">
    <property type="protein sequence ID" value="BBA92757.1"/>
    <property type="molecule type" value="Genomic_DNA"/>
</dbReference>
<dbReference type="InterPro" id="IPR015421">
    <property type="entry name" value="PyrdxlP-dep_Trfase_major"/>
</dbReference>
<dbReference type="InterPro" id="IPR049943">
    <property type="entry name" value="Ser_HO-MeTrfase-like"/>
</dbReference>
<dbReference type="AlphaFoldDB" id="A0A2Z5TN94"/>
<evidence type="ECO:0000259" key="7">
    <source>
        <dbReference type="Pfam" id="PF00464"/>
    </source>
</evidence>
<feature type="domain" description="Serine hydroxymethyltransferase-like" evidence="7">
    <location>
        <begin position="26"/>
        <end position="325"/>
    </location>
</feature>
<dbReference type="InterPro" id="IPR015422">
    <property type="entry name" value="PyrdxlP-dep_Trfase_small"/>
</dbReference>
<evidence type="ECO:0000256" key="3">
    <source>
        <dbReference type="ARBA" id="ARBA00022563"/>
    </source>
</evidence>
<dbReference type="Proteomes" id="UP000269331">
    <property type="component" value="Chromosome"/>
</dbReference>
<comment type="similarity">
    <text evidence="2">Belongs to the SHMT family.</text>
</comment>
<sequence>MLSVGEIMDTLWKFKQLYNDAIFTYQNQLPLCAAENVVSPFSKIMLSSSLQEKYLLGASSTYQENNFLGSSKLFEFNLFLNELCLELYGAQYADARTLSGINAVTSLLMTLFEEGDIVYISSDEYGGHTSIKKICRRLGIITRYIPYDYNKLDFDYDQLNKALIEESAKGILVCLSDILFQPNLEKIILPKDCILLYDATQTLGLIAGKENKNPFEYFNKSDDNFIMFGAAHKTLPGVTCGLILTNNRLLLQKYEAINPDFLRNTHFHHILSLITTLIEFEKFGNAYSQNIRQMVKDLSKKLLRNGFTLVGDERYSETHQIWLSFPNQIELDAFFEACCHYGISVTKREKKIYNDFGIRIGLQEIARYNWEIDIIGTIVTILTAIKNNMPSDEITKHVDNFLKAKRTLNYTFSEAQVNQFKQSLHDS</sequence>
<evidence type="ECO:0000256" key="6">
    <source>
        <dbReference type="ARBA" id="ARBA00022898"/>
    </source>
</evidence>
<gene>
    <name evidence="8" type="ORF">SR187_5760</name>
</gene>
<dbReference type="SUPFAM" id="SSF53383">
    <property type="entry name" value="PLP-dependent transferases"/>
    <property type="match status" value="1"/>
</dbReference>
<dbReference type="Pfam" id="PF00464">
    <property type="entry name" value="SHMT"/>
    <property type="match status" value="1"/>
</dbReference>
<evidence type="ECO:0000256" key="2">
    <source>
        <dbReference type="ARBA" id="ARBA00006376"/>
    </source>
</evidence>
<dbReference type="GO" id="GO:0030170">
    <property type="term" value="F:pyridoxal phosphate binding"/>
    <property type="evidence" value="ECO:0007669"/>
    <property type="project" value="TreeGrafter"/>
</dbReference>
<accession>A0A2Z5TN94</accession>
<keyword evidence="5 8" id="KW-0808">Transferase</keyword>
<dbReference type="PANTHER" id="PTHR11680:SF35">
    <property type="entry name" value="SERINE HYDROXYMETHYLTRANSFERASE 1"/>
    <property type="match status" value="1"/>
</dbReference>
<keyword evidence="6" id="KW-0663">Pyridoxal phosphate</keyword>
<evidence type="ECO:0000256" key="4">
    <source>
        <dbReference type="ARBA" id="ARBA00022605"/>
    </source>
</evidence>
<evidence type="ECO:0000313" key="8">
    <source>
        <dbReference type="EMBL" id="BBA92757.1"/>
    </source>
</evidence>
<dbReference type="KEGG" id="srq:SR187_5760"/>
<dbReference type="InterPro" id="IPR015424">
    <property type="entry name" value="PyrdxlP-dep_Trfase"/>
</dbReference>
<dbReference type="PANTHER" id="PTHR11680">
    <property type="entry name" value="SERINE HYDROXYMETHYLTRANSFERASE"/>
    <property type="match status" value="1"/>
</dbReference>
<dbReference type="InterPro" id="IPR039429">
    <property type="entry name" value="SHMT-like_dom"/>
</dbReference>
<organism evidence="8 9">
    <name type="scientific">Streptococcus ruminantium</name>
    <dbReference type="NCBI Taxonomy" id="1917441"/>
    <lineage>
        <taxon>Bacteria</taxon>
        <taxon>Bacillati</taxon>
        <taxon>Bacillota</taxon>
        <taxon>Bacilli</taxon>
        <taxon>Lactobacillales</taxon>
        <taxon>Streptococcaceae</taxon>
        <taxon>Streptococcus</taxon>
    </lineage>
</organism>
<reference evidence="8 9" key="1">
    <citation type="journal article" date="2018" name="Genome Biol. Evol.">
        <title>Complete Genome Sequence of Streptococcus ruminantium sp. nov. GUT-187T (=DSM 104980T =JCM 31869T), the Type Strain of S. ruminantium, and Comparison with Genome Sequences of Streptococcus suis Strains.</title>
        <authorList>
            <person name="Tohya M."/>
            <person name="Sekizaki T."/>
            <person name="Miyoshi-Akiyama T."/>
        </authorList>
    </citation>
    <scope>NUCLEOTIDE SEQUENCE [LARGE SCALE GENOMIC DNA]</scope>
    <source>
        <strain evidence="8 9">GUT187T</strain>
    </source>
</reference>
<dbReference type="GO" id="GO:0019264">
    <property type="term" value="P:glycine biosynthetic process from serine"/>
    <property type="evidence" value="ECO:0007669"/>
    <property type="project" value="TreeGrafter"/>
</dbReference>
<dbReference type="GO" id="GO:0005737">
    <property type="term" value="C:cytoplasm"/>
    <property type="evidence" value="ECO:0007669"/>
    <property type="project" value="TreeGrafter"/>
</dbReference>
<keyword evidence="3" id="KW-0554">One-carbon metabolism</keyword>
<dbReference type="GO" id="GO:0046653">
    <property type="term" value="P:tetrahydrofolate metabolic process"/>
    <property type="evidence" value="ECO:0007669"/>
    <property type="project" value="TreeGrafter"/>
</dbReference>
<keyword evidence="4" id="KW-0028">Amino-acid biosynthesis</keyword>
<dbReference type="Gene3D" id="3.90.1150.10">
    <property type="entry name" value="Aspartate Aminotransferase, domain 1"/>
    <property type="match status" value="1"/>
</dbReference>
<dbReference type="GO" id="GO:0004372">
    <property type="term" value="F:glycine hydroxymethyltransferase activity"/>
    <property type="evidence" value="ECO:0007669"/>
    <property type="project" value="TreeGrafter"/>
</dbReference>
<dbReference type="GO" id="GO:0006730">
    <property type="term" value="P:one-carbon metabolic process"/>
    <property type="evidence" value="ECO:0007669"/>
    <property type="project" value="UniProtKB-KW"/>
</dbReference>
<protein>
    <submittedName>
        <fullName evidence="8">Hydoxymethytransferase</fullName>
    </submittedName>
</protein>
<comment type="cofactor">
    <cofactor evidence="1">
        <name>pyridoxal 5'-phosphate</name>
        <dbReference type="ChEBI" id="CHEBI:597326"/>
    </cofactor>
</comment>
<evidence type="ECO:0000256" key="5">
    <source>
        <dbReference type="ARBA" id="ARBA00022679"/>
    </source>
</evidence>
<proteinExistence type="inferred from homology"/>
<dbReference type="Gene3D" id="3.40.640.10">
    <property type="entry name" value="Type I PLP-dependent aspartate aminotransferase-like (Major domain)"/>
    <property type="match status" value="1"/>
</dbReference>
<evidence type="ECO:0000256" key="1">
    <source>
        <dbReference type="ARBA" id="ARBA00001933"/>
    </source>
</evidence>
<evidence type="ECO:0000313" key="9">
    <source>
        <dbReference type="Proteomes" id="UP000269331"/>
    </source>
</evidence>